<name>A0ABC8V0V4_9AQUA</name>
<proteinExistence type="predicted"/>
<dbReference type="PANTHER" id="PTHR11607">
    <property type="entry name" value="ALPHA-MANNOSIDASE"/>
    <property type="match status" value="1"/>
</dbReference>
<dbReference type="Pfam" id="PF17677">
    <property type="entry name" value="Glyco_hydro38C2"/>
    <property type="match status" value="1"/>
</dbReference>
<keyword evidence="3" id="KW-1185">Reference proteome</keyword>
<gene>
    <name evidence="2" type="ORF">ILEXP_LOCUS57400</name>
</gene>
<evidence type="ECO:0000313" key="2">
    <source>
        <dbReference type="EMBL" id="CAK9186899.1"/>
    </source>
</evidence>
<dbReference type="InterPro" id="IPR050843">
    <property type="entry name" value="Glycosyl_Hydrlase_38"/>
</dbReference>
<dbReference type="FunFam" id="2.60.40.1360:FF:000001">
    <property type="entry name" value="Alpha-mannosidase"/>
    <property type="match status" value="1"/>
</dbReference>
<comment type="caution">
    <text evidence="2">The sequence shown here is derived from an EMBL/GenBank/DDBJ whole genome shotgun (WGS) entry which is preliminary data.</text>
</comment>
<accession>A0ABC8V0V4</accession>
<sequence>MSSLKDSGIQGKYYLRIDPLGEGAKWRRSFGQEIYSPFLLAFTEQDGDKYTNFQVPTFSGMAPSYSLPDNIAMITLQELEDGKVLLRLAHLYEIGEDKDLSVMTNVELKNLFPDKKINKVTEMSLSANQEREEMEKKRLVWKVEGSNNDETNVLRGGPVDPTKLVVELTPMEIRTFIIEFSYKWSTTAR</sequence>
<feature type="domain" description="Glycosyl hydrolases family 38 C-terminal" evidence="1">
    <location>
        <begin position="70"/>
        <end position="176"/>
    </location>
</feature>
<dbReference type="AlphaFoldDB" id="A0ABC8V0V4"/>
<dbReference type="Proteomes" id="UP001642360">
    <property type="component" value="Unassembled WGS sequence"/>
</dbReference>
<dbReference type="PANTHER" id="PTHR11607:SF3">
    <property type="entry name" value="LYSOSOMAL ALPHA-MANNOSIDASE"/>
    <property type="match status" value="1"/>
</dbReference>
<dbReference type="Gene3D" id="2.60.40.1360">
    <property type="match status" value="1"/>
</dbReference>
<organism evidence="2 3">
    <name type="scientific">Ilex paraguariensis</name>
    <name type="common">yerba mate</name>
    <dbReference type="NCBI Taxonomy" id="185542"/>
    <lineage>
        <taxon>Eukaryota</taxon>
        <taxon>Viridiplantae</taxon>
        <taxon>Streptophyta</taxon>
        <taxon>Embryophyta</taxon>
        <taxon>Tracheophyta</taxon>
        <taxon>Spermatophyta</taxon>
        <taxon>Magnoliopsida</taxon>
        <taxon>eudicotyledons</taxon>
        <taxon>Gunneridae</taxon>
        <taxon>Pentapetalae</taxon>
        <taxon>asterids</taxon>
        <taxon>campanulids</taxon>
        <taxon>Aquifoliales</taxon>
        <taxon>Aquifoliaceae</taxon>
        <taxon>Ilex</taxon>
    </lineage>
</organism>
<dbReference type="InterPro" id="IPR041147">
    <property type="entry name" value="GH38_C"/>
</dbReference>
<protein>
    <recommendedName>
        <fullName evidence="1">Glycosyl hydrolases family 38 C-terminal domain-containing protein</fullName>
    </recommendedName>
</protein>
<dbReference type="SUPFAM" id="SSF74650">
    <property type="entry name" value="Galactose mutarotase-like"/>
    <property type="match status" value="1"/>
</dbReference>
<dbReference type="InterPro" id="IPR011013">
    <property type="entry name" value="Gal_mutarotase_sf_dom"/>
</dbReference>
<evidence type="ECO:0000259" key="1">
    <source>
        <dbReference type="Pfam" id="PF17677"/>
    </source>
</evidence>
<evidence type="ECO:0000313" key="3">
    <source>
        <dbReference type="Proteomes" id="UP001642360"/>
    </source>
</evidence>
<reference evidence="2 3" key="1">
    <citation type="submission" date="2024-02" db="EMBL/GenBank/DDBJ databases">
        <authorList>
            <person name="Vignale AGUSTIN F."/>
            <person name="Sosa J E."/>
            <person name="Modenutti C."/>
        </authorList>
    </citation>
    <scope>NUCLEOTIDE SEQUENCE [LARGE SCALE GENOMIC DNA]</scope>
</reference>
<dbReference type="EMBL" id="CAUOFW020009724">
    <property type="protein sequence ID" value="CAK9186899.1"/>
    <property type="molecule type" value="Genomic_DNA"/>
</dbReference>